<reference evidence="1" key="1">
    <citation type="submission" date="2021-08" db="EMBL/GenBank/DDBJ databases">
        <title>WGS assembly of Ceratopteris richardii.</title>
        <authorList>
            <person name="Marchant D.B."/>
            <person name="Chen G."/>
            <person name="Jenkins J."/>
            <person name="Shu S."/>
            <person name="Leebens-Mack J."/>
            <person name="Grimwood J."/>
            <person name="Schmutz J."/>
            <person name="Soltis P."/>
            <person name="Soltis D."/>
            <person name="Chen Z.-H."/>
        </authorList>
    </citation>
    <scope>NUCLEOTIDE SEQUENCE</scope>
    <source>
        <strain evidence="1">Whitten #5841</strain>
        <tissue evidence="1">Leaf</tissue>
    </source>
</reference>
<name>A0A8T2TH23_CERRI</name>
<accession>A0A8T2TH23</accession>
<evidence type="ECO:0000313" key="1">
    <source>
        <dbReference type="EMBL" id="KAH7422671.1"/>
    </source>
</evidence>
<gene>
    <name evidence="1" type="ORF">KP509_12G019500</name>
</gene>
<evidence type="ECO:0000313" key="2">
    <source>
        <dbReference type="Proteomes" id="UP000825935"/>
    </source>
</evidence>
<dbReference type="EMBL" id="CM035417">
    <property type="protein sequence ID" value="KAH7422671.1"/>
    <property type="molecule type" value="Genomic_DNA"/>
</dbReference>
<keyword evidence="2" id="KW-1185">Reference proteome</keyword>
<sequence>MPLIGNQIESFYLIRAAHFHSSLILMNCLALFQFFHKEHTRLEPLGKTGWGEKKSVSIPMSFQPGWPTKVRSSVFLKINLAQEDSLLLQALISHFAANLSANPTISKIPKPPESLGLMQVSHLILGIPLLLGSPIQRKFLQILSTLAKSFSLGLQHEIK</sequence>
<dbReference type="Proteomes" id="UP000825935">
    <property type="component" value="Chromosome 12"/>
</dbReference>
<comment type="caution">
    <text evidence="1">The sequence shown here is derived from an EMBL/GenBank/DDBJ whole genome shotgun (WGS) entry which is preliminary data.</text>
</comment>
<dbReference type="AlphaFoldDB" id="A0A8T2TH23"/>
<organism evidence="1 2">
    <name type="scientific">Ceratopteris richardii</name>
    <name type="common">Triangle waterfern</name>
    <dbReference type="NCBI Taxonomy" id="49495"/>
    <lineage>
        <taxon>Eukaryota</taxon>
        <taxon>Viridiplantae</taxon>
        <taxon>Streptophyta</taxon>
        <taxon>Embryophyta</taxon>
        <taxon>Tracheophyta</taxon>
        <taxon>Polypodiopsida</taxon>
        <taxon>Polypodiidae</taxon>
        <taxon>Polypodiales</taxon>
        <taxon>Pteridineae</taxon>
        <taxon>Pteridaceae</taxon>
        <taxon>Parkerioideae</taxon>
        <taxon>Ceratopteris</taxon>
    </lineage>
</organism>
<proteinExistence type="predicted"/>
<protein>
    <submittedName>
        <fullName evidence="1">Uncharacterized protein</fullName>
    </submittedName>
</protein>